<dbReference type="Gene3D" id="3.30.420.280">
    <property type="match status" value="1"/>
</dbReference>
<organism evidence="1 2">
    <name type="scientific">Kutzneria viridogrisea</name>
    <dbReference type="NCBI Taxonomy" id="47990"/>
    <lineage>
        <taxon>Bacteria</taxon>
        <taxon>Bacillati</taxon>
        <taxon>Actinomycetota</taxon>
        <taxon>Actinomycetes</taxon>
        <taxon>Pseudonocardiales</taxon>
        <taxon>Pseudonocardiaceae</taxon>
        <taxon>Kutzneria</taxon>
    </lineage>
</organism>
<accession>A0ABR6BAV9</accession>
<dbReference type="Gene3D" id="3.40.50.300">
    <property type="entry name" value="P-loop containing nucleotide triphosphate hydrolases"/>
    <property type="match status" value="1"/>
</dbReference>
<evidence type="ECO:0000313" key="1">
    <source>
        <dbReference type="EMBL" id="MBA8924008.1"/>
    </source>
</evidence>
<evidence type="ECO:0000313" key="2">
    <source>
        <dbReference type="Proteomes" id="UP000517916"/>
    </source>
</evidence>
<proteinExistence type="predicted"/>
<dbReference type="NCBIfam" id="TIGR01547">
    <property type="entry name" value="phage_term_2"/>
    <property type="match status" value="1"/>
</dbReference>
<name>A0ABR6BAV9_9PSEU</name>
<dbReference type="Proteomes" id="UP000517916">
    <property type="component" value="Unassembled WGS sequence"/>
</dbReference>
<dbReference type="InterPro" id="IPR027417">
    <property type="entry name" value="P-loop_NTPase"/>
</dbReference>
<reference evidence="1 2" key="1">
    <citation type="submission" date="2020-08" db="EMBL/GenBank/DDBJ databases">
        <title>Genomic Encyclopedia of Archaeal and Bacterial Type Strains, Phase II (KMG-II): from individual species to whole genera.</title>
        <authorList>
            <person name="Goeker M."/>
        </authorList>
    </citation>
    <scope>NUCLEOTIDE SEQUENCE [LARGE SCALE GENOMIC DNA]</scope>
    <source>
        <strain evidence="1 2">DSM 43850</strain>
    </source>
</reference>
<protein>
    <submittedName>
        <fullName evidence="1">PBSX family phage terminase large subunit</fullName>
    </submittedName>
</protein>
<gene>
    <name evidence="1" type="ORF">BC739_001205</name>
</gene>
<dbReference type="EMBL" id="JACJID010000001">
    <property type="protein sequence ID" value="MBA8924008.1"/>
    <property type="molecule type" value="Genomic_DNA"/>
</dbReference>
<dbReference type="RefSeq" id="WP_182836519.1">
    <property type="nucleotide sequence ID" value="NZ_BAAABQ010000065.1"/>
</dbReference>
<dbReference type="InterPro" id="IPR006437">
    <property type="entry name" value="Phage_terminase_lsu"/>
</dbReference>
<comment type="caution">
    <text evidence="1">The sequence shown here is derived from an EMBL/GenBank/DDBJ whole genome shotgun (WGS) entry which is preliminary data.</text>
</comment>
<keyword evidence="2" id="KW-1185">Reference proteome</keyword>
<sequence>MAVTPLVGKQRESLRLATARWNIWEGAVRSSKTVCSILNWLRYVRTGPSGNLLMVGKTERTLKRNVIDPIQEMVGKRRCRYREGAGELDLFGRTIYTVGANNELASDKIKGLTLSGAYCDEVTTYPQSFFSMLGTRLSTDGAQGFGTTNPEGPNHWFKKDYLDRASLHLTRDGRIVESADPGALDLHRFTFQLADNPTLSASYVDALKREYVGLFYRRFVLGEWVLAQGAIYDMWDPDRHVVDILPRIDRWIGLGVDYGTVNPFAGLVLGLGADGRLYLTNEWRYDSKAARRSLTDHEYSERLRGWLARIPHPGAPSVLGVHPEWTVVDPSAASFVAQLYRDGLSPTLADNSVLDGIRLISSLLAAGLLLVHRSCAGWIEEVGGYSWDDKAAAKGEDRPIKDADHSLDAGRYVLKTTEALWRPHLLEAAA</sequence>
<dbReference type="Pfam" id="PF03237">
    <property type="entry name" value="Terminase_6N"/>
    <property type="match status" value="1"/>
</dbReference>